<comment type="similarity">
    <text evidence="2">Belongs to the cation diffusion facilitator (CDF) transporter (TC 2.A.4) family.</text>
</comment>
<feature type="transmembrane region" description="Helical" evidence="7">
    <location>
        <begin position="43"/>
        <end position="63"/>
    </location>
</feature>
<comment type="caution">
    <text evidence="9">The sequence shown here is derived from an EMBL/GenBank/DDBJ whole genome shotgun (WGS) entry which is preliminary data.</text>
</comment>
<proteinExistence type="inferred from homology"/>
<evidence type="ECO:0000256" key="5">
    <source>
        <dbReference type="ARBA" id="ARBA00022989"/>
    </source>
</evidence>
<dbReference type="SUPFAM" id="SSF161111">
    <property type="entry name" value="Cation efflux protein transmembrane domain-like"/>
    <property type="match status" value="1"/>
</dbReference>
<feature type="transmembrane region" description="Helical" evidence="7">
    <location>
        <begin position="155"/>
        <end position="173"/>
    </location>
</feature>
<dbReference type="GO" id="GO:0015341">
    <property type="term" value="F:zinc efflux antiporter activity"/>
    <property type="evidence" value="ECO:0007669"/>
    <property type="project" value="TreeGrafter"/>
</dbReference>
<comment type="subcellular location">
    <subcellularLocation>
        <location evidence="1">Membrane</location>
        <topology evidence="1">Multi-pass membrane protein</topology>
    </subcellularLocation>
</comment>
<dbReference type="InterPro" id="IPR002524">
    <property type="entry name" value="Cation_efflux"/>
</dbReference>
<dbReference type="GO" id="GO:0015086">
    <property type="term" value="F:cadmium ion transmembrane transporter activity"/>
    <property type="evidence" value="ECO:0007669"/>
    <property type="project" value="TreeGrafter"/>
</dbReference>
<reference evidence="9 10" key="1">
    <citation type="submission" date="2019-03" db="EMBL/GenBank/DDBJ databases">
        <title>Genomic Encyclopedia of Type Strains, Phase IV (KMG-IV): sequencing the most valuable type-strain genomes for metagenomic binning, comparative biology and taxonomic classification.</title>
        <authorList>
            <person name="Goeker M."/>
        </authorList>
    </citation>
    <scope>NUCLEOTIDE SEQUENCE [LARGE SCALE GENOMIC DNA]</scope>
    <source>
        <strain evidence="9 10">DSM 29481</strain>
    </source>
</reference>
<dbReference type="EMBL" id="SMBP01000007">
    <property type="protein sequence ID" value="TCU60364.1"/>
    <property type="molecule type" value="Genomic_DNA"/>
</dbReference>
<evidence type="ECO:0000256" key="2">
    <source>
        <dbReference type="ARBA" id="ARBA00008114"/>
    </source>
</evidence>
<evidence type="ECO:0000259" key="8">
    <source>
        <dbReference type="Pfam" id="PF01545"/>
    </source>
</evidence>
<dbReference type="RefSeq" id="WP_008687644.1">
    <property type="nucleotide sequence ID" value="NZ_AP024510.1"/>
</dbReference>
<dbReference type="Pfam" id="PF01545">
    <property type="entry name" value="Cation_efflux"/>
    <property type="match status" value="1"/>
</dbReference>
<dbReference type="GO" id="GO:0006882">
    <property type="term" value="P:intracellular zinc ion homeostasis"/>
    <property type="evidence" value="ECO:0007669"/>
    <property type="project" value="TreeGrafter"/>
</dbReference>
<dbReference type="NCBIfam" id="TIGR01297">
    <property type="entry name" value="CDF"/>
    <property type="match status" value="1"/>
</dbReference>
<dbReference type="InterPro" id="IPR058533">
    <property type="entry name" value="Cation_efflux_TM"/>
</dbReference>
<evidence type="ECO:0000313" key="9">
    <source>
        <dbReference type="EMBL" id="TCU60364.1"/>
    </source>
</evidence>
<feature type="transmembrane region" description="Helical" evidence="7">
    <location>
        <begin position="179"/>
        <end position="198"/>
    </location>
</feature>
<dbReference type="Proteomes" id="UP000295773">
    <property type="component" value="Unassembled WGS sequence"/>
</dbReference>
<dbReference type="Gene3D" id="1.20.1510.10">
    <property type="entry name" value="Cation efflux protein transmembrane domain"/>
    <property type="match status" value="1"/>
</dbReference>
<evidence type="ECO:0000256" key="3">
    <source>
        <dbReference type="ARBA" id="ARBA00022448"/>
    </source>
</evidence>
<gene>
    <name evidence="9" type="ORF">EDD61_10753</name>
</gene>
<dbReference type="InterPro" id="IPR050291">
    <property type="entry name" value="CDF_Transporter"/>
</dbReference>
<keyword evidence="5 7" id="KW-1133">Transmembrane helix</keyword>
<keyword evidence="6 7" id="KW-0472">Membrane</keyword>
<accession>A0A4R3TGN0</accession>
<name>A0A4R3TGN0_9FIRM</name>
<dbReference type="PANTHER" id="PTHR43840">
    <property type="entry name" value="MITOCHONDRIAL METAL TRANSPORTER 1-RELATED"/>
    <property type="match status" value="1"/>
</dbReference>
<evidence type="ECO:0000256" key="7">
    <source>
        <dbReference type="SAM" id="Phobius"/>
    </source>
</evidence>
<feature type="domain" description="Cation efflux protein transmembrane" evidence="8">
    <location>
        <begin position="20"/>
        <end position="213"/>
    </location>
</feature>
<dbReference type="GO" id="GO:0005886">
    <property type="term" value="C:plasma membrane"/>
    <property type="evidence" value="ECO:0007669"/>
    <property type="project" value="TreeGrafter"/>
</dbReference>
<evidence type="ECO:0000256" key="6">
    <source>
        <dbReference type="ARBA" id="ARBA00023136"/>
    </source>
</evidence>
<dbReference type="PANTHER" id="PTHR43840:SF15">
    <property type="entry name" value="MITOCHONDRIAL METAL TRANSPORTER 1-RELATED"/>
    <property type="match status" value="1"/>
</dbReference>
<protein>
    <submittedName>
        <fullName evidence="9">Cation diffusion facilitator family transporter</fullName>
    </submittedName>
</protein>
<keyword evidence="10" id="KW-1185">Reference proteome</keyword>
<organism evidence="9 10">
    <name type="scientific">Longicatena caecimuris</name>
    <dbReference type="NCBI Taxonomy" id="1796635"/>
    <lineage>
        <taxon>Bacteria</taxon>
        <taxon>Bacillati</taxon>
        <taxon>Bacillota</taxon>
        <taxon>Erysipelotrichia</taxon>
        <taxon>Erysipelotrichales</taxon>
        <taxon>Erysipelotrichaceae</taxon>
        <taxon>Longicatena</taxon>
    </lineage>
</organism>
<dbReference type="GO" id="GO:0015093">
    <property type="term" value="F:ferrous iron transmembrane transporter activity"/>
    <property type="evidence" value="ECO:0007669"/>
    <property type="project" value="TreeGrafter"/>
</dbReference>
<evidence type="ECO:0000256" key="4">
    <source>
        <dbReference type="ARBA" id="ARBA00022692"/>
    </source>
</evidence>
<keyword evidence="3" id="KW-0813">Transport</keyword>
<dbReference type="GeneID" id="73796055"/>
<feature type="transmembrane region" description="Helical" evidence="7">
    <location>
        <begin position="115"/>
        <end position="134"/>
    </location>
</feature>
<sequence>MNKKMKTEKQMMKLPVYAGILFSVLEIMMALYANSQAVLMDSIYDFAEAIVLGLIIFLIPLFYKPVSERKPFGYAQVESLLILGKGLLLIAVTIGLILANVQMLLHGGNTIDQQLIGYFEFGLAMISAIVLWLLTRMHKQVQAPLVEAEILGWKLDVFSSIGVGLAFFLGSLLDNSPLYWLSPYIDQIIAIIIALIMLPQPFHLIQESLKNLVLFAPEEEVMEEIKQCAQELFDDYAYEITFYDVIQTGRKLWIEIYIRSHSNMLNVAQLEQLKLRIEKGLHDRYEGVDVQISPDLIIK</sequence>
<evidence type="ECO:0000313" key="10">
    <source>
        <dbReference type="Proteomes" id="UP000295773"/>
    </source>
</evidence>
<dbReference type="AlphaFoldDB" id="A0A4R3TGN0"/>
<feature type="transmembrane region" description="Helical" evidence="7">
    <location>
        <begin position="83"/>
        <end position="103"/>
    </location>
</feature>
<evidence type="ECO:0000256" key="1">
    <source>
        <dbReference type="ARBA" id="ARBA00004141"/>
    </source>
</evidence>
<keyword evidence="4 7" id="KW-0812">Transmembrane</keyword>
<dbReference type="InterPro" id="IPR027469">
    <property type="entry name" value="Cation_efflux_TMD_sf"/>
</dbReference>